<dbReference type="Proteomes" id="UP001311730">
    <property type="component" value="Unassembled WGS sequence"/>
</dbReference>
<accession>A0ABU5Z682</accession>
<evidence type="ECO:0000313" key="1">
    <source>
        <dbReference type="EMBL" id="MEB3074447.1"/>
    </source>
</evidence>
<reference evidence="1 2" key="1">
    <citation type="submission" date="2023-12" db="EMBL/GenBank/DDBJ databases">
        <title>Genomic sequences of Capnocytophaga and Parvimonas strains.</title>
        <authorList>
            <person name="Watt R.M."/>
            <person name="Wang M."/>
            <person name="Yang T."/>
            <person name="Tong W.M."/>
        </authorList>
    </citation>
    <scope>NUCLEOTIDE SEQUENCE [LARGE SCALE GENOMIC DNA]</scope>
    <source>
        <strain evidence="1 2">CCUG 13096</strain>
    </source>
</reference>
<keyword evidence="2" id="KW-1185">Reference proteome</keyword>
<organism evidence="1 2">
    <name type="scientific">Capnocytophaga gingivalis</name>
    <dbReference type="NCBI Taxonomy" id="1017"/>
    <lineage>
        <taxon>Bacteria</taxon>
        <taxon>Pseudomonadati</taxon>
        <taxon>Bacteroidota</taxon>
        <taxon>Flavobacteriia</taxon>
        <taxon>Flavobacteriales</taxon>
        <taxon>Flavobacteriaceae</taxon>
        <taxon>Capnocytophaga</taxon>
    </lineage>
</organism>
<proteinExistence type="predicted"/>
<comment type="caution">
    <text evidence="1">The sequence shown here is derived from an EMBL/GenBank/DDBJ whole genome shotgun (WGS) entry which is preliminary data.</text>
</comment>
<evidence type="ECO:0000313" key="2">
    <source>
        <dbReference type="Proteomes" id="UP001311730"/>
    </source>
</evidence>
<dbReference type="RefSeq" id="WP_323982836.1">
    <property type="nucleotide sequence ID" value="NZ_JAYKBW010000004.1"/>
</dbReference>
<protein>
    <submittedName>
        <fullName evidence="1">SH3 domain-containing protein</fullName>
    </submittedName>
</protein>
<gene>
    <name evidence="1" type="ORF">VJJ08_03910</name>
</gene>
<dbReference type="EMBL" id="JAYKBW010000004">
    <property type="protein sequence ID" value="MEB3074447.1"/>
    <property type="molecule type" value="Genomic_DNA"/>
</dbReference>
<dbReference type="Gene3D" id="2.30.30.40">
    <property type="entry name" value="SH3 Domains"/>
    <property type="match status" value="1"/>
</dbReference>
<sequence>MLKNLEQQYQFQYPELYHRLYADQMLDIGGYASHWSKEVYPRLKNHPPLFLYSGEFELIPLAKKFLTTTDGRESYFALQKNKINIIVMKRILLVLLFISHCSFAQVKDFFGIIKDNDGYVNIREKANIKSKIIDTLSNNTMVYIGEDPIGNWLKNEDNGYIYKDRVQWIHHFKSIPSVGGNEYLDIFSQDGIEVKVATQKFDKNKHKIIYTKKFGVTKIDGFDPYGVDYDLPKYEYKSIEVTINGKKVDFPKKAYSDLLDPLSAIKVYYDKDNDALYIVTTGGAGAAEYDVCWQIINGIYKDRKVGSF</sequence>
<name>A0ABU5Z682_9FLAO</name>